<evidence type="ECO:0000313" key="1">
    <source>
        <dbReference type="EMBL" id="KAK5618890.1"/>
    </source>
</evidence>
<name>A0AAV9SC44_9TELE</name>
<dbReference type="Proteomes" id="UP001311232">
    <property type="component" value="Unassembled WGS sequence"/>
</dbReference>
<comment type="caution">
    <text evidence="1">The sequence shown here is derived from an EMBL/GenBank/DDBJ whole genome shotgun (WGS) entry which is preliminary data.</text>
</comment>
<evidence type="ECO:0000313" key="2">
    <source>
        <dbReference type="Proteomes" id="UP001311232"/>
    </source>
</evidence>
<protein>
    <submittedName>
        <fullName evidence="1">Uncharacterized protein</fullName>
    </submittedName>
</protein>
<gene>
    <name evidence="1" type="ORF">CRENBAI_008460</name>
</gene>
<keyword evidence="2" id="KW-1185">Reference proteome</keyword>
<accession>A0AAV9SC44</accession>
<sequence>MKDSPSPSHRPMTSLCVSRPSNQHPVRLIHHPIAFRCLVFKGPSDVFLLACQLSSSFLHPTSTIFLPIYSWLPRSLAPNPPPVLDQGEDISKYKLYSVHPSSYHSQHSCLPPRWLTIFKQNVIQQSKSLPTSTDLEELIYCAEGAPSEEELEETLTSGWDSDLVSIILLLPLIHPSCQSHKRPGKVSTTQAEKHLVVFQKDPSTTISCYTPACLTSHALPPHISPPGRKNKEIITNKHRSPPPANLSLCGHTHLPPLELTISPAVS</sequence>
<organism evidence="1 2">
    <name type="scientific">Crenichthys baileyi</name>
    <name type="common">White River springfish</name>
    <dbReference type="NCBI Taxonomy" id="28760"/>
    <lineage>
        <taxon>Eukaryota</taxon>
        <taxon>Metazoa</taxon>
        <taxon>Chordata</taxon>
        <taxon>Craniata</taxon>
        <taxon>Vertebrata</taxon>
        <taxon>Euteleostomi</taxon>
        <taxon>Actinopterygii</taxon>
        <taxon>Neopterygii</taxon>
        <taxon>Teleostei</taxon>
        <taxon>Neoteleostei</taxon>
        <taxon>Acanthomorphata</taxon>
        <taxon>Ovalentaria</taxon>
        <taxon>Atherinomorphae</taxon>
        <taxon>Cyprinodontiformes</taxon>
        <taxon>Goodeidae</taxon>
        <taxon>Crenichthys</taxon>
    </lineage>
</organism>
<dbReference type="AlphaFoldDB" id="A0AAV9SC44"/>
<dbReference type="EMBL" id="JAHHUM010000595">
    <property type="protein sequence ID" value="KAK5618890.1"/>
    <property type="molecule type" value="Genomic_DNA"/>
</dbReference>
<reference evidence="1 2" key="1">
    <citation type="submission" date="2021-06" db="EMBL/GenBank/DDBJ databases">
        <authorList>
            <person name="Palmer J.M."/>
        </authorList>
    </citation>
    <scope>NUCLEOTIDE SEQUENCE [LARGE SCALE GENOMIC DNA]</scope>
    <source>
        <strain evidence="1 2">MEX-2019</strain>
        <tissue evidence="1">Muscle</tissue>
    </source>
</reference>
<proteinExistence type="predicted"/>